<dbReference type="RefSeq" id="WP_343812374.1">
    <property type="nucleotide sequence ID" value="NZ_BAAADS010000012.1"/>
</dbReference>
<keyword evidence="2" id="KW-0812">Transmembrane</keyword>
<feature type="region of interest" description="Disordered" evidence="1">
    <location>
        <begin position="147"/>
        <end position="175"/>
    </location>
</feature>
<feature type="transmembrane region" description="Helical" evidence="2">
    <location>
        <begin position="21"/>
        <end position="45"/>
    </location>
</feature>
<gene>
    <name evidence="3" type="primary">spoIIP</name>
    <name evidence="3" type="ORF">GCM10009001_18650</name>
</gene>
<sequence length="392" mass="44270">MSGNRPDHKNRRGFKQLYKRSGVYVISFLILFVVIGLLTTVAPAYRISSETISDWTSEIESTTFLYLLGMENRAFREAYPSDKPLPDLPDTFFQMATSIKPNDPRSLLGKEIPGMTNFAYEIIVAGEGTNYTNLPIESSPPVDEALEDRKAVVSESEKNKGSKDDNKKDEQHSTGNREVVFLYNTHNTESFLPHLPGVKDKDLAHHKKVNVTKISDYLAKKLEQNGIGTTVADENIMGILNEKGWEYWQAYDASRNVVKKAFSQNNDLQYVIDIHRDGQSRDITTTEIDGKTYARVMFVVGGEFEDYKQNLKLADKLHKLIEKKYPGLSRGYIVKKGEGSNGVYNQDLSGNALLIEFGGVHNTMEELHRTADAVADIFSDYYWDAEKVSNPK</sequence>
<reference evidence="3 4" key="1">
    <citation type="journal article" date="2019" name="Int. J. Syst. Evol. Microbiol.">
        <title>The Global Catalogue of Microorganisms (GCM) 10K type strain sequencing project: providing services to taxonomists for standard genome sequencing and annotation.</title>
        <authorList>
            <consortium name="The Broad Institute Genomics Platform"/>
            <consortium name="The Broad Institute Genome Sequencing Center for Infectious Disease"/>
            <person name="Wu L."/>
            <person name="Ma J."/>
        </authorList>
    </citation>
    <scope>NUCLEOTIDE SEQUENCE [LARGE SCALE GENOMIC DNA]</scope>
    <source>
        <strain evidence="3 4">JCM 15395</strain>
    </source>
</reference>
<dbReference type="Pfam" id="PF07454">
    <property type="entry name" value="SpoIIP"/>
    <property type="match status" value="1"/>
</dbReference>
<dbReference type="EMBL" id="BAAADS010000012">
    <property type="protein sequence ID" value="GAA0602057.1"/>
    <property type="molecule type" value="Genomic_DNA"/>
</dbReference>
<protein>
    <submittedName>
        <fullName evidence="3">Spore autolysin SpoIIP</fullName>
    </submittedName>
</protein>
<dbReference type="SUPFAM" id="SSF53187">
    <property type="entry name" value="Zn-dependent exopeptidases"/>
    <property type="match status" value="1"/>
</dbReference>
<comment type="caution">
    <text evidence="3">The sequence shown here is derived from an EMBL/GenBank/DDBJ whole genome shotgun (WGS) entry which is preliminary data.</text>
</comment>
<evidence type="ECO:0000256" key="2">
    <source>
        <dbReference type="SAM" id="Phobius"/>
    </source>
</evidence>
<name>A0ABN1G133_9BACI</name>
<evidence type="ECO:0000313" key="4">
    <source>
        <dbReference type="Proteomes" id="UP001500866"/>
    </source>
</evidence>
<proteinExistence type="predicted"/>
<dbReference type="Proteomes" id="UP001500866">
    <property type="component" value="Unassembled WGS sequence"/>
</dbReference>
<keyword evidence="4" id="KW-1185">Reference proteome</keyword>
<dbReference type="NCBIfam" id="TIGR02867">
    <property type="entry name" value="spore_II_P"/>
    <property type="match status" value="1"/>
</dbReference>
<organism evidence="3 4">
    <name type="scientific">Virgibacillus siamensis</name>
    <dbReference type="NCBI Taxonomy" id="480071"/>
    <lineage>
        <taxon>Bacteria</taxon>
        <taxon>Bacillati</taxon>
        <taxon>Bacillota</taxon>
        <taxon>Bacilli</taxon>
        <taxon>Bacillales</taxon>
        <taxon>Bacillaceae</taxon>
        <taxon>Virgibacillus</taxon>
    </lineage>
</organism>
<keyword evidence="2" id="KW-1133">Transmembrane helix</keyword>
<evidence type="ECO:0000313" key="3">
    <source>
        <dbReference type="EMBL" id="GAA0602057.1"/>
    </source>
</evidence>
<accession>A0ABN1G133</accession>
<evidence type="ECO:0000256" key="1">
    <source>
        <dbReference type="SAM" id="MobiDB-lite"/>
    </source>
</evidence>
<keyword evidence="2" id="KW-0472">Membrane</keyword>
<dbReference type="InterPro" id="IPR010897">
    <property type="entry name" value="Spore_II_P"/>
</dbReference>
<feature type="compositionally biased region" description="Basic and acidic residues" evidence="1">
    <location>
        <begin position="147"/>
        <end position="172"/>
    </location>
</feature>